<protein>
    <submittedName>
        <fullName evidence="1">SRPBCC domain-containing protein</fullName>
    </submittedName>
</protein>
<dbReference type="AlphaFoldDB" id="A0A3S2U362"/>
<accession>A0A3S2U362</accession>
<evidence type="ECO:0000313" key="1">
    <source>
        <dbReference type="EMBL" id="RVT76702.1"/>
    </source>
</evidence>
<gene>
    <name evidence="1" type="ORF">EOD40_09390</name>
</gene>
<dbReference type="Gene3D" id="3.30.530.20">
    <property type="match status" value="1"/>
</dbReference>
<dbReference type="RefSeq" id="WP_128194895.1">
    <property type="nucleotide sequence ID" value="NZ_SACJ01000004.1"/>
</dbReference>
<evidence type="ECO:0000313" key="2">
    <source>
        <dbReference type="Proteomes" id="UP000285211"/>
    </source>
</evidence>
<name>A0A3S2U362_9FLAO</name>
<keyword evidence="2" id="KW-1185">Reference proteome</keyword>
<reference evidence="1 2" key="1">
    <citation type="submission" date="2019-01" db="EMBL/GenBank/DDBJ databases">
        <authorList>
            <person name="Chen W.-M."/>
        </authorList>
    </citation>
    <scope>NUCLEOTIDE SEQUENCE [LARGE SCALE GENOMIC DNA]</scope>
    <source>
        <strain evidence="1 2">BBQ-12</strain>
    </source>
</reference>
<organism evidence="1 2">
    <name type="scientific">Flavobacterium sufflavum</name>
    <dbReference type="NCBI Taxonomy" id="1921138"/>
    <lineage>
        <taxon>Bacteria</taxon>
        <taxon>Pseudomonadati</taxon>
        <taxon>Bacteroidota</taxon>
        <taxon>Flavobacteriia</taxon>
        <taxon>Flavobacteriales</taxon>
        <taxon>Flavobacteriaceae</taxon>
        <taxon>Flavobacterium</taxon>
    </lineage>
</organism>
<proteinExistence type="predicted"/>
<dbReference type="SUPFAM" id="SSF55961">
    <property type="entry name" value="Bet v1-like"/>
    <property type="match status" value="1"/>
</dbReference>
<sequence length="157" mass="17851">MKKLQFKVSINAPAARIYDFMLGINNKSTYEQWTSLFNPTSTYEGSWDKGNKILFIGVDEKGEKGGMVSRIAENIPNQFVSIQHYGLVKADKEITAGPEVEKWANGFENYSFEENNSPDGYRGTTVTVDLDTSEDFVDYMNQHFPKALDKLKELCEK</sequence>
<dbReference type="OrthoDB" id="2355173at2"/>
<dbReference type="EMBL" id="SACJ01000004">
    <property type="protein sequence ID" value="RVT76702.1"/>
    <property type="molecule type" value="Genomic_DNA"/>
</dbReference>
<dbReference type="InterPro" id="IPR023393">
    <property type="entry name" value="START-like_dom_sf"/>
</dbReference>
<comment type="caution">
    <text evidence="1">The sequence shown here is derived from an EMBL/GenBank/DDBJ whole genome shotgun (WGS) entry which is preliminary data.</text>
</comment>
<dbReference type="Proteomes" id="UP000285211">
    <property type="component" value="Unassembled WGS sequence"/>
</dbReference>